<dbReference type="GO" id="GO:0008654">
    <property type="term" value="P:phospholipid biosynthetic process"/>
    <property type="evidence" value="ECO:0007669"/>
    <property type="project" value="UniProtKB-KW"/>
</dbReference>
<evidence type="ECO:0000259" key="14">
    <source>
        <dbReference type="PROSITE" id="PS50056"/>
    </source>
</evidence>
<dbReference type="InterPro" id="IPR020422">
    <property type="entry name" value="TYR_PHOSPHATASE_DUAL_dom"/>
</dbReference>
<dbReference type="PROSITE" id="PS50056">
    <property type="entry name" value="TYR_PHOSPHATASE_2"/>
    <property type="match status" value="1"/>
</dbReference>
<evidence type="ECO:0000256" key="5">
    <source>
        <dbReference type="ARBA" id="ARBA00022912"/>
    </source>
</evidence>
<proteinExistence type="inferred from homology"/>
<evidence type="ECO:0000313" key="17">
    <source>
        <dbReference type="Proteomes" id="UP000298416"/>
    </source>
</evidence>
<evidence type="ECO:0000256" key="9">
    <source>
        <dbReference type="ARBA" id="ARBA00024192"/>
    </source>
</evidence>
<dbReference type="Gene3D" id="3.90.190.10">
    <property type="entry name" value="Protein tyrosine phosphatase superfamily"/>
    <property type="match status" value="1"/>
</dbReference>
<comment type="pathway">
    <text evidence="1">Lipid metabolism.</text>
</comment>
<keyword evidence="4" id="KW-0378">Hydrolase</keyword>
<reference evidence="16" key="2">
    <citation type="submission" date="2020-08" db="EMBL/GenBank/DDBJ databases">
        <title>Plant Genome Project.</title>
        <authorList>
            <person name="Zhang R.-G."/>
        </authorList>
    </citation>
    <scope>NUCLEOTIDE SEQUENCE</scope>
    <source>
        <strain evidence="16">Huo1</strain>
        <tissue evidence="16">Leaf</tissue>
    </source>
</reference>
<organism evidence="16">
    <name type="scientific">Salvia splendens</name>
    <name type="common">Scarlet sage</name>
    <dbReference type="NCBI Taxonomy" id="180675"/>
    <lineage>
        <taxon>Eukaryota</taxon>
        <taxon>Viridiplantae</taxon>
        <taxon>Streptophyta</taxon>
        <taxon>Embryophyta</taxon>
        <taxon>Tracheophyta</taxon>
        <taxon>Spermatophyta</taxon>
        <taxon>Magnoliopsida</taxon>
        <taxon>eudicotyledons</taxon>
        <taxon>Gunneridae</taxon>
        <taxon>Pentapetalae</taxon>
        <taxon>asterids</taxon>
        <taxon>lamiids</taxon>
        <taxon>Lamiales</taxon>
        <taxon>Lamiaceae</taxon>
        <taxon>Nepetoideae</taxon>
        <taxon>Mentheae</taxon>
        <taxon>Salviinae</taxon>
        <taxon>Salvia</taxon>
        <taxon>Salvia subgen. Calosphace</taxon>
        <taxon>core Calosphace</taxon>
    </lineage>
</organism>
<dbReference type="SMART" id="SM00195">
    <property type="entry name" value="DSPc"/>
    <property type="match status" value="1"/>
</dbReference>
<name>A0A8X8YGX4_SALSN</name>
<dbReference type="PROSITE" id="PS50059">
    <property type="entry name" value="FKBP_PPIASE"/>
    <property type="match status" value="1"/>
</dbReference>
<dbReference type="FunFam" id="3.90.190.10:FF:000051">
    <property type="entry name" value="Dual specificity phosphatase domain protein"/>
    <property type="match status" value="1"/>
</dbReference>
<evidence type="ECO:0000256" key="12">
    <source>
        <dbReference type="PROSITE-ProRule" id="PRU00277"/>
    </source>
</evidence>
<protein>
    <recommendedName>
        <fullName evidence="12">peptidylprolyl isomerase</fullName>
        <ecNumber evidence="12">5.2.1.8</ecNumber>
    </recommendedName>
</protein>
<dbReference type="GO" id="GO:0048364">
    <property type="term" value="P:root development"/>
    <property type="evidence" value="ECO:0007669"/>
    <property type="project" value="UniProtKB-ARBA"/>
</dbReference>
<keyword evidence="3" id="KW-0444">Lipid biosynthesis</keyword>
<dbReference type="SUPFAM" id="SSF54534">
    <property type="entry name" value="FKBP-like"/>
    <property type="match status" value="1"/>
</dbReference>
<evidence type="ECO:0000313" key="16">
    <source>
        <dbReference type="EMBL" id="KAG6432306.1"/>
    </source>
</evidence>
<feature type="domain" description="PPIase FKBP-type" evidence="15">
    <location>
        <begin position="448"/>
        <end position="528"/>
    </location>
</feature>
<comment type="pathway">
    <text evidence="9">Phospholipid metabolism; phosphatidylglycerol biosynthesis; phosphatidylglycerol from CDP-diacylglycerol: step 2/2.</text>
</comment>
<feature type="domain" description="Tyrosine specific protein phosphatases" evidence="14">
    <location>
        <begin position="132"/>
        <end position="200"/>
    </location>
</feature>
<comment type="function">
    <text evidence="11">Exhibits phosphatidylglycerophosphate phosphatase activity. Involved in root growth and columella cells organization. May possess protein phosphatase activity.</text>
</comment>
<dbReference type="PROSITE" id="PS50054">
    <property type="entry name" value="TYR_PHOSPHATASE_DUAL"/>
    <property type="match status" value="1"/>
</dbReference>
<keyword evidence="5" id="KW-0904">Protein phosphatase</keyword>
<keyword evidence="7" id="KW-0594">Phospholipid biosynthesis</keyword>
<evidence type="ECO:0000256" key="10">
    <source>
        <dbReference type="ARBA" id="ARBA00050944"/>
    </source>
</evidence>
<evidence type="ECO:0000256" key="6">
    <source>
        <dbReference type="ARBA" id="ARBA00023098"/>
    </source>
</evidence>
<dbReference type="InterPro" id="IPR044596">
    <property type="entry name" value="PTPMT1-like"/>
</dbReference>
<evidence type="ECO:0000256" key="2">
    <source>
        <dbReference type="ARBA" id="ARBA00008601"/>
    </source>
</evidence>
<keyword evidence="12" id="KW-0413">Isomerase</keyword>
<dbReference type="Gene3D" id="3.10.50.40">
    <property type="match status" value="1"/>
</dbReference>
<sequence length="544" mass="60675">MYIEELKEGDFECGEQQVCGDLCEGDLVVWDPKRLLVGAGARALFYPTLLYNVVWNKIQSEFRWWDRVDEYVLLGAVPFPTDVPRLKALGVGGVVTLNESYETLVPSSLYHDHGIDHLLIPTRDYLFAPSQRNICQAVEFIHGNALCGKTTYVHCKAGRGRSTTIVLCYLVKHKEMTPGAAFEYVRSIRPRVLLASSQRQGVEDYYHGLKKSGGESLVVNAPITTLSLPETEGDDAEEFDENSLVLITESDLDGYEENHESGEAGEKMMSEINLACKVQFVSQAAISRLSSYLWVRCQTGPGGVWGWTYMFIDGGCRRRVTGFGNTLVIYQSHGSSWPQTRAPSCACQIDQGKMGRRLFFTFLAGSGAMSAALPSSGKTKKQTPFDERRLLEQNKRIQRENNVPDDFPSFLREGFQVRVVAPDYYVTHGSGLVLWDIASGQGDCPKDGQQVTFHYVGYNESGRRIDSTYLQGSPAKVRLGFEEGIKDMKPGGKRRIIVPPELGPPVGPSTFFSSKQYEVFDIELLSIQDCTRRTIGFYSDVVCS</sequence>
<dbReference type="Pfam" id="PF00782">
    <property type="entry name" value="DSPc"/>
    <property type="match status" value="1"/>
</dbReference>
<dbReference type="InterPro" id="IPR016130">
    <property type="entry name" value="Tyr_Pase_AS"/>
</dbReference>
<dbReference type="InterPro" id="IPR000340">
    <property type="entry name" value="Dual-sp_phosphatase_cat-dom"/>
</dbReference>
<comment type="similarity">
    <text evidence="2">Belongs to the protein-tyrosine phosphatase family. Non-receptor class dual specificity subfamily.</text>
</comment>
<dbReference type="GO" id="GO:0004721">
    <property type="term" value="F:phosphoprotein phosphatase activity"/>
    <property type="evidence" value="ECO:0007669"/>
    <property type="project" value="UniProtKB-KW"/>
</dbReference>
<dbReference type="InterPro" id="IPR001179">
    <property type="entry name" value="PPIase_FKBP_dom"/>
</dbReference>
<dbReference type="PANTHER" id="PTHR46274">
    <property type="entry name" value="PHOSPHATIDYLINOSITOL PHOSPHATASE"/>
    <property type="match status" value="1"/>
</dbReference>
<dbReference type="GO" id="GO:0003755">
    <property type="term" value="F:peptidyl-prolyl cis-trans isomerase activity"/>
    <property type="evidence" value="ECO:0007669"/>
    <property type="project" value="UniProtKB-KW"/>
</dbReference>
<accession>A0A8X8YGX4</accession>
<evidence type="ECO:0000256" key="1">
    <source>
        <dbReference type="ARBA" id="ARBA00005189"/>
    </source>
</evidence>
<evidence type="ECO:0000259" key="13">
    <source>
        <dbReference type="PROSITE" id="PS50054"/>
    </source>
</evidence>
<comment type="catalytic activity">
    <reaction evidence="12">
        <text>[protein]-peptidylproline (omega=180) = [protein]-peptidylproline (omega=0)</text>
        <dbReference type="Rhea" id="RHEA:16237"/>
        <dbReference type="Rhea" id="RHEA-COMP:10747"/>
        <dbReference type="Rhea" id="RHEA-COMP:10748"/>
        <dbReference type="ChEBI" id="CHEBI:83833"/>
        <dbReference type="ChEBI" id="CHEBI:83834"/>
        <dbReference type="EC" id="5.2.1.8"/>
    </reaction>
</comment>
<evidence type="ECO:0000259" key="15">
    <source>
        <dbReference type="PROSITE" id="PS50059"/>
    </source>
</evidence>
<keyword evidence="8" id="KW-1208">Phospholipid metabolism</keyword>
<reference evidence="16" key="1">
    <citation type="submission" date="2018-01" db="EMBL/GenBank/DDBJ databases">
        <authorList>
            <person name="Mao J.F."/>
        </authorList>
    </citation>
    <scope>NUCLEOTIDE SEQUENCE</scope>
    <source>
        <strain evidence="16">Huo1</strain>
        <tissue evidence="16">Leaf</tissue>
    </source>
</reference>
<dbReference type="PROSITE" id="PS00383">
    <property type="entry name" value="TYR_PHOSPHATASE_1"/>
    <property type="match status" value="1"/>
</dbReference>
<dbReference type="CDD" id="cd14524">
    <property type="entry name" value="PTPMT1"/>
    <property type="match status" value="1"/>
</dbReference>
<comment type="caution">
    <text evidence="16">The sequence shown here is derived from an EMBL/GenBank/DDBJ whole genome shotgun (WGS) entry which is preliminary data.</text>
</comment>
<dbReference type="Proteomes" id="UP000298416">
    <property type="component" value="Unassembled WGS sequence"/>
</dbReference>
<evidence type="ECO:0000256" key="11">
    <source>
        <dbReference type="ARBA" id="ARBA00053902"/>
    </source>
</evidence>
<gene>
    <name evidence="16" type="ORF">SASPL_103881</name>
</gene>
<evidence type="ECO:0000256" key="8">
    <source>
        <dbReference type="ARBA" id="ARBA00023264"/>
    </source>
</evidence>
<evidence type="ECO:0000256" key="4">
    <source>
        <dbReference type="ARBA" id="ARBA00022801"/>
    </source>
</evidence>
<dbReference type="Pfam" id="PF00254">
    <property type="entry name" value="FKBP_C"/>
    <property type="match status" value="1"/>
</dbReference>
<dbReference type="EMBL" id="PNBA02000002">
    <property type="protein sequence ID" value="KAG6432306.1"/>
    <property type="molecule type" value="Genomic_DNA"/>
</dbReference>
<dbReference type="PANTHER" id="PTHR46274:SF7">
    <property type="entry name" value="DUAL SPECIFICITY PROTEIN PHOSPHATASE DSP8"/>
    <property type="match status" value="1"/>
</dbReference>
<dbReference type="SUPFAM" id="SSF52799">
    <property type="entry name" value="(Phosphotyrosine protein) phosphatases II"/>
    <property type="match status" value="1"/>
</dbReference>
<comment type="catalytic activity">
    <reaction evidence="10">
        <text>a 1,2-diacyl-sn-glycero-3-phospho-(1'-sn-glycero-3'-phosphate) + H2O = a 1,2-diacyl-sn-glycero-3-phospho-(1'-sn-glycerol) + phosphate</text>
        <dbReference type="Rhea" id="RHEA:33751"/>
        <dbReference type="ChEBI" id="CHEBI:15377"/>
        <dbReference type="ChEBI" id="CHEBI:43474"/>
        <dbReference type="ChEBI" id="CHEBI:60110"/>
        <dbReference type="ChEBI" id="CHEBI:64716"/>
        <dbReference type="EC" id="3.1.3.27"/>
    </reaction>
    <physiologicalReaction direction="left-to-right" evidence="10">
        <dbReference type="Rhea" id="RHEA:33752"/>
    </physiologicalReaction>
</comment>
<dbReference type="AlphaFoldDB" id="A0A8X8YGX4"/>
<keyword evidence="17" id="KW-1185">Reference proteome</keyword>
<dbReference type="EC" id="5.2.1.8" evidence="12"/>
<keyword evidence="12" id="KW-0697">Rotamase</keyword>
<dbReference type="InterPro" id="IPR046357">
    <property type="entry name" value="PPIase_dom_sf"/>
</dbReference>
<dbReference type="InterPro" id="IPR029021">
    <property type="entry name" value="Prot-tyrosine_phosphatase-like"/>
</dbReference>
<keyword evidence="6" id="KW-0443">Lipid metabolism</keyword>
<evidence type="ECO:0000256" key="7">
    <source>
        <dbReference type="ARBA" id="ARBA00023209"/>
    </source>
</evidence>
<dbReference type="InterPro" id="IPR000387">
    <property type="entry name" value="Tyr_Pase_dom"/>
</dbReference>
<dbReference type="GO" id="GO:0008962">
    <property type="term" value="F:phosphatidylglycerophosphatase activity"/>
    <property type="evidence" value="ECO:0007669"/>
    <property type="project" value="UniProtKB-EC"/>
</dbReference>
<feature type="domain" description="Tyrosine-protein phosphatase" evidence="13">
    <location>
        <begin position="64"/>
        <end position="211"/>
    </location>
</feature>
<evidence type="ECO:0000256" key="3">
    <source>
        <dbReference type="ARBA" id="ARBA00022516"/>
    </source>
</evidence>